<evidence type="ECO:0000313" key="2">
    <source>
        <dbReference type="Proteomes" id="UP000250235"/>
    </source>
</evidence>
<organism evidence="1 2">
    <name type="scientific">Dorcoceras hygrometricum</name>
    <dbReference type="NCBI Taxonomy" id="472368"/>
    <lineage>
        <taxon>Eukaryota</taxon>
        <taxon>Viridiplantae</taxon>
        <taxon>Streptophyta</taxon>
        <taxon>Embryophyta</taxon>
        <taxon>Tracheophyta</taxon>
        <taxon>Spermatophyta</taxon>
        <taxon>Magnoliopsida</taxon>
        <taxon>eudicotyledons</taxon>
        <taxon>Gunneridae</taxon>
        <taxon>Pentapetalae</taxon>
        <taxon>asterids</taxon>
        <taxon>lamiids</taxon>
        <taxon>Lamiales</taxon>
        <taxon>Gesneriaceae</taxon>
        <taxon>Didymocarpoideae</taxon>
        <taxon>Trichosporeae</taxon>
        <taxon>Loxocarpinae</taxon>
        <taxon>Dorcoceras</taxon>
    </lineage>
</organism>
<sequence length="65" mass="7210">MYQSQATVLCIQSTKISAEDESSRSDGSEIKQLTTYKSWMSTAELNSNGESDKTLSTLKMERING</sequence>
<accession>A0A2Z7A043</accession>
<protein>
    <submittedName>
        <fullName evidence="1">Uncharacterized protein</fullName>
    </submittedName>
</protein>
<proteinExistence type="predicted"/>
<keyword evidence="2" id="KW-1185">Reference proteome</keyword>
<dbReference type="EMBL" id="KV125155">
    <property type="protein sequence ID" value="KZT76408.1"/>
    <property type="molecule type" value="Genomic_DNA"/>
</dbReference>
<reference evidence="1 2" key="1">
    <citation type="journal article" date="2015" name="Proc. Natl. Acad. Sci. U.S.A.">
        <title>The resurrection genome of Boea hygrometrica: A blueprint for survival of dehydration.</title>
        <authorList>
            <person name="Xiao L."/>
            <person name="Yang G."/>
            <person name="Zhang L."/>
            <person name="Yang X."/>
            <person name="Zhao S."/>
            <person name="Ji Z."/>
            <person name="Zhou Q."/>
            <person name="Hu M."/>
            <person name="Wang Y."/>
            <person name="Chen M."/>
            <person name="Xu Y."/>
            <person name="Jin H."/>
            <person name="Xiao X."/>
            <person name="Hu G."/>
            <person name="Bao F."/>
            <person name="Hu Y."/>
            <person name="Wan P."/>
            <person name="Li L."/>
            <person name="Deng X."/>
            <person name="Kuang T."/>
            <person name="Xiang C."/>
            <person name="Zhu J.K."/>
            <person name="Oliver M.J."/>
            <person name="He Y."/>
        </authorList>
    </citation>
    <scope>NUCLEOTIDE SEQUENCE [LARGE SCALE GENOMIC DNA]</scope>
    <source>
        <strain evidence="2">cv. XS01</strain>
    </source>
</reference>
<name>A0A2Z7A043_9LAMI</name>
<dbReference type="AlphaFoldDB" id="A0A2Z7A043"/>
<dbReference type="Proteomes" id="UP000250235">
    <property type="component" value="Unassembled WGS sequence"/>
</dbReference>
<evidence type="ECO:0000313" key="1">
    <source>
        <dbReference type="EMBL" id="KZT76408.1"/>
    </source>
</evidence>
<gene>
    <name evidence="1" type="ORF">F511_46568</name>
</gene>